<reference evidence="7" key="1">
    <citation type="journal article" date="2014" name="Nat. Commun.">
        <title>The rainbow trout genome provides novel insights into evolution after whole-genome duplication in vertebrates.</title>
        <authorList>
            <person name="Berthelot C."/>
            <person name="Brunet F."/>
            <person name="Chalopin D."/>
            <person name="Juanchich A."/>
            <person name="Bernard M."/>
            <person name="Noel B."/>
            <person name="Bento P."/>
            <person name="Da Silva C."/>
            <person name="Labadie K."/>
            <person name="Alberti A."/>
            <person name="Aury J.M."/>
            <person name="Louis A."/>
            <person name="Dehais P."/>
            <person name="Bardou P."/>
            <person name="Montfort J."/>
            <person name="Klopp C."/>
            <person name="Cabau C."/>
            <person name="Gaspin C."/>
            <person name="Thorgaard G.H."/>
            <person name="Boussaha M."/>
            <person name="Quillet E."/>
            <person name="Guyomard R."/>
            <person name="Galiana D."/>
            <person name="Bobe J."/>
            <person name="Volff J.N."/>
            <person name="Genet C."/>
            <person name="Wincker P."/>
            <person name="Jaillon O."/>
            <person name="Roest Crollius H."/>
            <person name="Guiguen Y."/>
        </authorList>
    </citation>
    <scope>NUCLEOTIDE SEQUENCE [LARGE SCALE GENOMIC DNA]</scope>
</reference>
<dbReference type="STRING" id="8022.A0A060Z6F6"/>
<dbReference type="Pfam" id="PF13465">
    <property type="entry name" value="zf-H2C2_2"/>
    <property type="match status" value="1"/>
</dbReference>
<keyword evidence="4" id="KW-0862">Zinc</keyword>
<dbReference type="PANTHER" id="PTHR23235">
    <property type="entry name" value="KRUEPPEL-LIKE TRANSCRIPTION FACTOR"/>
    <property type="match status" value="1"/>
</dbReference>
<dbReference type="Proteomes" id="UP000193380">
    <property type="component" value="Unassembled WGS sequence"/>
</dbReference>
<dbReference type="PANTHER" id="PTHR23235:SF178">
    <property type="entry name" value="C2H2-TYPE DOMAIN-CONTAINING PROTEIN-RELATED"/>
    <property type="match status" value="1"/>
</dbReference>
<evidence type="ECO:0000256" key="3">
    <source>
        <dbReference type="ARBA" id="ARBA00022771"/>
    </source>
</evidence>
<dbReference type="GO" id="GO:0000981">
    <property type="term" value="F:DNA-binding transcription factor activity, RNA polymerase II-specific"/>
    <property type="evidence" value="ECO:0007669"/>
    <property type="project" value="TreeGrafter"/>
</dbReference>
<evidence type="ECO:0000256" key="5">
    <source>
        <dbReference type="PROSITE-ProRule" id="PRU00042"/>
    </source>
</evidence>
<reference evidence="7" key="2">
    <citation type="submission" date="2014-03" db="EMBL/GenBank/DDBJ databases">
        <authorList>
            <person name="Genoscope - CEA"/>
        </authorList>
    </citation>
    <scope>NUCLEOTIDE SEQUENCE</scope>
</reference>
<evidence type="ECO:0000256" key="4">
    <source>
        <dbReference type="ARBA" id="ARBA00022833"/>
    </source>
</evidence>
<dbReference type="PROSITE" id="PS00028">
    <property type="entry name" value="ZINC_FINGER_C2H2_1"/>
    <property type="match status" value="2"/>
</dbReference>
<gene>
    <name evidence="7" type="ORF">GSONMT00063176001</name>
</gene>
<dbReference type="GO" id="GO:0008270">
    <property type="term" value="F:zinc ion binding"/>
    <property type="evidence" value="ECO:0007669"/>
    <property type="project" value="UniProtKB-KW"/>
</dbReference>
<dbReference type="AlphaFoldDB" id="A0A060Z6F6"/>
<dbReference type="FunFam" id="3.30.160.60:FF:002343">
    <property type="entry name" value="Zinc finger protein 33A"/>
    <property type="match status" value="1"/>
</dbReference>
<dbReference type="SUPFAM" id="SSF57667">
    <property type="entry name" value="beta-beta-alpha zinc fingers"/>
    <property type="match status" value="1"/>
</dbReference>
<sequence length="84" mass="9873">MVEKSFSCHLCQASFSHSFNLKRHQRVHTGEKPYSCPQCEKRLSRQYQLNVHLKIHMGETVHTVGRGSQRSYLRIHQQKNHSTV</sequence>
<accession>A0A060Z6F6</accession>
<name>A0A060Z6F6_ONCMY</name>
<dbReference type="EMBL" id="FR929773">
    <property type="protein sequence ID" value="CDQ97269.1"/>
    <property type="molecule type" value="Genomic_DNA"/>
</dbReference>
<dbReference type="FunFam" id="3.30.160.60:FF:000670">
    <property type="entry name" value="zinc finger protein 22"/>
    <property type="match status" value="1"/>
</dbReference>
<evidence type="ECO:0000313" key="7">
    <source>
        <dbReference type="EMBL" id="CDQ97269.1"/>
    </source>
</evidence>
<keyword evidence="2" id="KW-0677">Repeat</keyword>
<feature type="domain" description="C2H2-type" evidence="6">
    <location>
        <begin position="6"/>
        <end position="33"/>
    </location>
</feature>
<dbReference type="GO" id="GO:0000978">
    <property type="term" value="F:RNA polymerase II cis-regulatory region sequence-specific DNA binding"/>
    <property type="evidence" value="ECO:0007669"/>
    <property type="project" value="TreeGrafter"/>
</dbReference>
<organism evidence="7 8">
    <name type="scientific">Oncorhynchus mykiss</name>
    <name type="common">Rainbow trout</name>
    <name type="synonym">Salmo gairdneri</name>
    <dbReference type="NCBI Taxonomy" id="8022"/>
    <lineage>
        <taxon>Eukaryota</taxon>
        <taxon>Metazoa</taxon>
        <taxon>Chordata</taxon>
        <taxon>Craniata</taxon>
        <taxon>Vertebrata</taxon>
        <taxon>Euteleostomi</taxon>
        <taxon>Actinopterygii</taxon>
        <taxon>Neopterygii</taxon>
        <taxon>Teleostei</taxon>
        <taxon>Protacanthopterygii</taxon>
        <taxon>Salmoniformes</taxon>
        <taxon>Salmonidae</taxon>
        <taxon>Salmoninae</taxon>
        <taxon>Oncorhynchus</taxon>
    </lineage>
</organism>
<keyword evidence="1" id="KW-0479">Metal-binding</keyword>
<evidence type="ECO:0000259" key="6">
    <source>
        <dbReference type="PROSITE" id="PS50157"/>
    </source>
</evidence>
<proteinExistence type="predicted"/>
<keyword evidence="3 5" id="KW-0863">Zinc-finger</keyword>
<evidence type="ECO:0000256" key="2">
    <source>
        <dbReference type="ARBA" id="ARBA00022737"/>
    </source>
</evidence>
<dbReference type="PaxDb" id="8022-A0A060Z6F6"/>
<dbReference type="InterPro" id="IPR036236">
    <property type="entry name" value="Znf_C2H2_sf"/>
</dbReference>
<dbReference type="SMART" id="SM00355">
    <property type="entry name" value="ZnF_C2H2"/>
    <property type="match status" value="2"/>
</dbReference>
<feature type="domain" description="C2H2-type" evidence="6">
    <location>
        <begin position="34"/>
        <end position="61"/>
    </location>
</feature>
<dbReference type="PROSITE" id="PS50157">
    <property type="entry name" value="ZINC_FINGER_C2H2_2"/>
    <property type="match status" value="2"/>
</dbReference>
<dbReference type="InterPro" id="IPR013087">
    <property type="entry name" value="Znf_C2H2_type"/>
</dbReference>
<protein>
    <recommendedName>
        <fullName evidence="6">C2H2-type domain-containing protein</fullName>
    </recommendedName>
</protein>
<evidence type="ECO:0000256" key="1">
    <source>
        <dbReference type="ARBA" id="ARBA00022723"/>
    </source>
</evidence>
<evidence type="ECO:0000313" key="8">
    <source>
        <dbReference type="Proteomes" id="UP000193380"/>
    </source>
</evidence>
<dbReference type="Gene3D" id="3.30.160.60">
    <property type="entry name" value="Classic Zinc Finger"/>
    <property type="match status" value="2"/>
</dbReference>